<gene>
    <name evidence="1" type="ORF">ABC977_03750</name>
</gene>
<dbReference type="EMBL" id="JBDKXB010000003">
    <property type="protein sequence ID" value="MEY6431519.1"/>
    <property type="molecule type" value="Genomic_DNA"/>
</dbReference>
<reference evidence="1 2" key="1">
    <citation type="submission" date="2024-05" db="EMBL/GenBank/DDBJ databases">
        <title>Genome Sequence and Characterization of the New Strain Purple Sulfur Bacterium of Genus Thioalkalicoccus.</title>
        <authorList>
            <person name="Bryantseva I.A."/>
            <person name="Kyndt J.A."/>
            <person name="Imhoff J.F."/>
        </authorList>
    </citation>
    <scope>NUCLEOTIDE SEQUENCE [LARGE SCALE GENOMIC DNA]</scope>
    <source>
        <strain evidence="1 2">Um2</strain>
    </source>
</reference>
<name>A0ABV4BAP8_9GAMM</name>
<protein>
    <recommendedName>
        <fullName evidence="3">LPS-assembly lipoprotein LptE</fullName>
    </recommendedName>
</protein>
<keyword evidence="2" id="KW-1185">Reference proteome</keyword>
<evidence type="ECO:0008006" key="3">
    <source>
        <dbReference type="Google" id="ProtNLM"/>
    </source>
</evidence>
<sequence length="164" mass="18035">MRERRRQIATIITALFGGILALGGCSSPREDVRVTLCKDLVLTLTAAEQPVTWTQVRADPRGVQGLTVDLAFQTGGAGTRATSARCQYRYNVVDDTALTLADPMSAYSTSPYRMTLGDREIQNPELAQAIAAAMRKQGREFIDRAREGLDRAAHEVRERLEGQP</sequence>
<evidence type="ECO:0000313" key="1">
    <source>
        <dbReference type="EMBL" id="MEY6431519.1"/>
    </source>
</evidence>
<accession>A0ABV4BAP8</accession>
<dbReference type="PROSITE" id="PS51257">
    <property type="entry name" value="PROKAR_LIPOPROTEIN"/>
    <property type="match status" value="1"/>
</dbReference>
<dbReference type="RefSeq" id="WP_369665902.1">
    <property type="nucleotide sequence ID" value="NZ_JBDKXB010000003.1"/>
</dbReference>
<comment type="caution">
    <text evidence="1">The sequence shown here is derived from an EMBL/GenBank/DDBJ whole genome shotgun (WGS) entry which is preliminary data.</text>
</comment>
<organism evidence="1 2">
    <name type="scientific">Thioalkalicoccus limnaeus</name>
    <dbReference type="NCBI Taxonomy" id="120681"/>
    <lineage>
        <taxon>Bacteria</taxon>
        <taxon>Pseudomonadati</taxon>
        <taxon>Pseudomonadota</taxon>
        <taxon>Gammaproteobacteria</taxon>
        <taxon>Chromatiales</taxon>
        <taxon>Chromatiaceae</taxon>
        <taxon>Thioalkalicoccus</taxon>
    </lineage>
</organism>
<evidence type="ECO:0000313" key="2">
    <source>
        <dbReference type="Proteomes" id="UP001564408"/>
    </source>
</evidence>
<proteinExistence type="predicted"/>
<dbReference type="Proteomes" id="UP001564408">
    <property type="component" value="Unassembled WGS sequence"/>
</dbReference>